<reference evidence="1" key="1">
    <citation type="submission" date="2019-08" db="EMBL/GenBank/DDBJ databases">
        <authorList>
            <person name="Kucharzyk K."/>
            <person name="Murdoch R.W."/>
            <person name="Higgins S."/>
            <person name="Loffler F."/>
        </authorList>
    </citation>
    <scope>NUCLEOTIDE SEQUENCE</scope>
</reference>
<dbReference type="EMBL" id="VSSQ01107445">
    <property type="protein sequence ID" value="MPN46618.1"/>
    <property type="molecule type" value="Genomic_DNA"/>
</dbReference>
<dbReference type="AlphaFoldDB" id="A0A645I5T8"/>
<comment type="caution">
    <text evidence="1">The sequence shown here is derived from an EMBL/GenBank/DDBJ whole genome shotgun (WGS) entry which is preliminary data.</text>
</comment>
<proteinExistence type="predicted"/>
<sequence>MFRFWQRGADGANLNQVKKEGTLLVGFLRRVIRLNRYGSARFVCREYAVKRVRREPHVRIQKQEYPARSRFRAHLARPAFTDPVRGLARQREHDCAKGAGNFRRAVLGRVVGNENFQQGDGLFRQIAQQ</sequence>
<protein>
    <submittedName>
        <fullName evidence="1">Uncharacterized protein</fullName>
    </submittedName>
</protein>
<evidence type="ECO:0000313" key="1">
    <source>
        <dbReference type="EMBL" id="MPN46618.1"/>
    </source>
</evidence>
<organism evidence="1">
    <name type="scientific">bioreactor metagenome</name>
    <dbReference type="NCBI Taxonomy" id="1076179"/>
    <lineage>
        <taxon>unclassified sequences</taxon>
        <taxon>metagenomes</taxon>
        <taxon>ecological metagenomes</taxon>
    </lineage>
</organism>
<gene>
    <name evidence="1" type="ORF">SDC9_194209</name>
</gene>
<accession>A0A645I5T8</accession>
<name>A0A645I5T8_9ZZZZ</name>